<reference evidence="1 2" key="1">
    <citation type="submission" date="2013-11" db="EMBL/GenBank/DDBJ databases">
        <title>Metagenomic analysis of a methanogenic consortium involved in long chain n-alkane degradation.</title>
        <authorList>
            <person name="Davidova I.A."/>
            <person name="Callaghan A.V."/>
            <person name="Wawrik B."/>
            <person name="Pruitt S."/>
            <person name="Marks C."/>
            <person name="Duncan K.E."/>
            <person name="Suflita J.M."/>
        </authorList>
    </citation>
    <scope>NUCLEOTIDE SEQUENCE [LARGE SCALE GENOMIC DNA]</scope>
    <source>
        <strain evidence="1 2">SPR</strain>
    </source>
</reference>
<dbReference type="STRING" id="1429043.X474_15680"/>
<protein>
    <submittedName>
        <fullName evidence="1">Uncharacterized protein</fullName>
    </submittedName>
</protein>
<dbReference type="Proteomes" id="UP000032233">
    <property type="component" value="Unassembled WGS sequence"/>
</dbReference>
<dbReference type="AlphaFoldDB" id="A0A0D2J4V3"/>
<comment type="caution">
    <text evidence="1">The sequence shown here is derived from an EMBL/GenBank/DDBJ whole genome shotgun (WGS) entry which is preliminary data.</text>
</comment>
<organism evidence="1 2">
    <name type="scientific">Dethiosulfatarculus sandiegensis</name>
    <dbReference type="NCBI Taxonomy" id="1429043"/>
    <lineage>
        <taxon>Bacteria</taxon>
        <taxon>Pseudomonadati</taxon>
        <taxon>Thermodesulfobacteriota</taxon>
        <taxon>Desulfarculia</taxon>
        <taxon>Desulfarculales</taxon>
        <taxon>Desulfarculaceae</taxon>
        <taxon>Dethiosulfatarculus</taxon>
    </lineage>
</organism>
<gene>
    <name evidence="1" type="ORF">X474_15680</name>
</gene>
<dbReference type="OrthoDB" id="5417790at2"/>
<dbReference type="RefSeq" id="WP_044349786.1">
    <property type="nucleotide sequence ID" value="NZ_AZAC01000018.1"/>
</dbReference>
<dbReference type="InParanoid" id="A0A0D2J4V3"/>
<dbReference type="Gene3D" id="1.10.287.130">
    <property type="match status" value="1"/>
</dbReference>
<sequence length="210" mass="23287">MSNSHQDLLDLTLAFFGRVTARGTHEIKNELAVMNEQIHLMQEMLALAESGREPDLNRLSELTQRIIVRLEQADGAVKRLNKFAHSADLEQKGADMVQSLKIVEPFFFGRLTGGNRLTLKLEGEDISAGTDKKQALLEQAIWACLESVAEAAEPEQEIRSKVEKRPDGLALCFEARLSGQLQEPPSQILDPLGARVTILEQGGLEMIVPF</sequence>
<accession>A0A0D2J4V3</accession>
<proteinExistence type="predicted"/>
<name>A0A0D2J4V3_9BACT</name>
<dbReference type="EMBL" id="AZAC01000018">
    <property type="protein sequence ID" value="KIX13169.1"/>
    <property type="molecule type" value="Genomic_DNA"/>
</dbReference>
<keyword evidence="2" id="KW-1185">Reference proteome</keyword>
<evidence type="ECO:0000313" key="1">
    <source>
        <dbReference type="EMBL" id="KIX13169.1"/>
    </source>
</evidence>
<evidence type="ECO:0000313" key="2">
    <source>
        <dbReference type="Proteomes" id="UP000032233"/>
    </source>
</evidence>